<evidence type="ECO:0000256" key="8">
    <source>
        <dbReference type="ARBA" id="ARBA00023015"/>
    </source>
</evidence>
<evidence type="ECO:0000256" key="5">
    <source>
        <dbReference type="ARBA" id="ARBA00022964"/>
    </source>
</evidence>
<protein>
    <submittedName>
        <fullName evidence="15">JmjC domain-containing protein</fullName>
    </submittedName>
</protein>
<keyword evidence="5" id="KW-0223">Dioxygenase</keyword>
<evidence type="ECO:0000256" key="3">
    <source>
        <dbReference type="ARBA" id="ARBA00022723"/>
    </source>
</evidence>
<evidence type="ECO:0000256" key="9">
    <source>
        <dbReference type="ARBA" id="ARBA00023163"/>
    </source>
</evidence>
<evidence type="ECO:0000256" key="2">
    <source>
        <dbReference type="ARBA" id="ARBA00004123"/>
    </source>
</evidence>
<evidence type="ECO:0000259" key="12">
    <source>
        <dbReference type="PROSITE" id="PS51184"/>
    </source>
</evidence>
<comment type="similarity">
    <text evidence="11">Belongs to the JMJD6 family.</text>
</comment>
<gene>
    <name evidence="13" type="ORF">GPUH_LOCUS13626</name>
</gene>
<dbReference type="GO" id="GO:0046872">
    <property type="term" value="F:metal ion binding"/>
    <property type="evidence" value="ECO:0007669"/>
    <property type="project" value="UniProtKB-KW"/>
</dbReference>
<dbReference type="GO" id="GO:0033749">
    <property type="term" value="F:histone H4R3 demethylase activity"/>
    <property type="evidence" value="ECO:0007669"/>
    <property type="project" value="TreeGrafter"/>
</dbReference>
<dbReference type="GO" id="GO:0005737">
    <property type="term" value="C:cytoplasm"/>
    <property type="evidence" value="ECO:0007669"/>
    <property type="project" value="TreeGrafter"/>
</dbReference>
<evidence type="ECO:0000256" key="4">
    <source>
        <dbReference type="ARBA" id="ARBA00022853"/>
    </source>
</evidence>
<evidence type="ECO:0000313" key="15">
    <source>
        <dbReference type="WBParaSite" id="GPUH_0001364101-mRNA-1"/>
    </source>
</evidence>
<dbReference type="InterPro" id="IPR050910">
    <property type="entry name" value="JMJD6_ArgDemeth/LysHydrox"/>
</dbReference>
<dbReference type="WBParaSite" id="GPUH_0001364101-mRNA-1">
    <property type="protein sequence ID" value="GPUH_0001364101-mRNA-1"/>
    <property type="gene ID" value="GPUH_0001364101"/>
</dbReference>
<dbReference type="InterPro" id="IPR003347">
    <property type="entry name" value="JmjC_dom"/>
</dbReference>
<keyword evidence="6" id="KW-0560">Oxidoreductase</keyword>
<dbReference type="GO" id="GO:0006909">
    <property type="term" value="P:phagocytosis"/>
    <property type="evidence" value="ECO:0007669"/>
    <property type="project" value="TreeGrafter"/>
</dbReference>
<dbReference type="Gene3D" id="2.60.120.650">
    <property type="entry name" value="Cupin"/>
    <property type="match status" value="1"/>
</dbReference>
<evidence type="ECO:0000256" key="7">
    <source>
        <dbReference type="ARBA" id="ARBA00023004"/>
    </source>
</evidence>
<dbReference type="SMART" id="SM00558">
    <property type="entry name" value="JmjC"/>
    <property type="match status" value="1"/>
</dbReference>
<reference evidence="13 14" key="2">
    <citation type="submission" date="2018-11" db="EMBL/GenBank/DDBJ databases">
        <authorList>
            <consortium name="Pathogen Informatics"/>
        </authorList>
    </citation>
    <scope>NUCLEOTIDE SEQUENCE [LARGE SCALE GENOMIC DNA]</scope>
</reference>
<dbReference type="PROSITE" id="PS51184">
    <property type="entry name" value="JMJC"/>
    <property type="match status" value="1"/>
</dbReference>
<comment type="subcellular location">
    <subcellularLocation>
        <location evidence="2">Nucleus</location>
    </subcellularLocation>
</comment>
<dbReference type="Proteomes" id="UP000271098">
    <property type="component" value="Unassembled WGS sequence"/>
</dbReference>
<dbReference type="AlphaFoldDB" id="A0A183DY35"/>
<evidence type="ECO:0000256" key="11">
    <source>
        <dbReference type="ARBA" id="ARBA00038068"/>
    </source>
</evidence>
<proteinExistence type="inferred from homology"/>
<keyword evidence="14" id="KW-1185">Reference proteome</keyword>
<dbReference type="PANTHER" id="PTHR12480:SF32">
    <property type="entry name" value="BIFUNCTIONAL ARGININE DEMETHYLASE AND LYSYL-HYDROXYLASE JMJD6"/>
    <property type="match status" value="1"/>
</dbReference>
<evidence type="ECO:0000256" key="10">
    <source>
        <dbReference type="ARBA" id="ARBA00023242"/>
    </source>
</evidence>
<sequence>MLPTNKRGRLRKRILEAKKRARSELPKDSWSSAGFHKTFSELCRGLTADNIERIDASHLSVDEFVEKYEKRGIPVVLTGLTESWPATRKWCLHKLVKKYRNQKFKCGEDDDGRSVKLKLKYYAQYMQSTTDDSPLYVFDSAFGERHKTRRLVDDYRVPSFFVDDLFRYASEERRPPHRWFVMGPARSGTGIHVDPLGTSAWNALLKGRKKWCFFHPETPKCVVKPTSEEGGVHVDEAVIWFKTVYKRTSSCNWSKEWTPIEAVQYPGEIMFVPSGWWHVVLNLTDTIAVTQNFCSEVNLPSVYTKTLKGRPNFCKHWLKCLRKNRPDALTIIGYLSPLLVLLHRFWCYLNITLKFSNYSQFEGTQFSR</sequence>
<dbReference type="Gene3D" id="1.20.1280.270">
    <property type="match status" value="1"/>
</dbReference>
<dbReference type="SUPFAM" id="SSF51197">
    <property type="entry name" value="Clavaminate synthase-like"/>
    <property type="match status" value="1"/>
</dbReference>
<keyword evidence="4" id="KW-0156">Chromatin regulator</keyword>
<dbReference type="EMBL" id="UYRT01080400">
    <property type="protein sequence ID" value="VDN22678.1"/>
    <property type="molecule type" value="Genomic_DNA"/>
</dbReference>
<dbReference type="OrthoDB" id="424465at2759"/>
<feature type="domain" description="JmjC" evidence="12">
    <location>
        <begin position="146"/>
        <end position="310"/>
    </location>
</feature>
<name>A0A183DY35_9BILA</name>
<keyword evidence="8" id="KW-0805">Transcription regulation</keyword>
<comment type="cofactor">
    <cofactor evidence="1">
        <name>Fe(2+)</name>
        <dbReference type="ChEBI" id="CHEBI:29033"/>
    </cofactor>
</comment>
<reference evidence="15" key="1">
    <citation type="submission" date="2016-06" db="UniProtKB">
        <authorList>
            <consortium name="WormBaseParasite"/>
        </authorList>
    </citation>
    <scope>IDENTIFICATION</scope>
</reference>
<accession>A0A183DY35</accession>
<dbReference type="Pfam" id="PF02373">
    <property type="entry name" value="JmjC"/>
    <property type="match status" value="1"/>
</dbReference>
<evidence type="ECO:0000256" key="1">
    <source>
        <dbReference type="ARBA" id="ARBA00001954"/>
    </source>
</evidence>
<keyword evidence="9" id="KW-0804">Transcription</keyword>
<evidence type="ECO:0000313" key="13">
    <source>
        <dbReference type="EMBL" id="VDN22678.1"/>
    </source>
</evidence>
<organism evidence="15">
    <name type="scientific">Gongylonema pulchrum</name>
    <dbReference type="NCBI Taxonomy" id="637853"/>
    <lineage>
        <taxon>Eukaryota</taxon>
        <taxon>Metazoa</taxon>
        <taxon>Ecdysozoa</taxon>
        <taxon>Nematoda</taxon>
        <taxon>Chromadorea</taxon>
        <taxon>Rhabditida</taxon>
        <taxon>Spirurina</taxon>
        <taxon>Spiruromorpha</taxon>
        <taxon>Spiruroidea</taxon>
        <taxon>Gongylonematidae</taxon>
        <taxon>Gongylonema</taxon>
    </lineage>
</organism>
<evidence type="ECO:0000256" key="6">
    <source>
        <dbReference type="ARBA" id="ARBA00023002"/>
    </source>
</evidence>
<evidence type="ECO:0000313" key="14">
    <source>
        <dbReference type="Proteomes" id="UP000271098"/>
    </source>
</evidence>
<dbReference type="GO" id="GO:0005634">
    <property type="term" value="C:nucleus"/>
    <property type="evidence" value="ECO:0007669"/>
    <property type="project" value="UniProtKB-SubCell"/>
</dbReference>
<keyword evidence="10" id="KW-0539">Nucleus</keyword>
<dbReference type="PANTHER" id="PTHR12480">
    <property type="entry name" value="ARGININE DEMETHYLASE AND LYSYL-HYDROXYLASE JMJD"/>
    <property type="match status" value="1"/>
</dbReference>
<keyword evidence="7" id="KW-0408">Iron</keyword>
<dbReference type="GO" id="GO:0106140">
    <property type="term" value="F:P-TEFb complex binding"/>
    <property type="evidence" value="ECO:0007669"/>
    <property type="project" value="TreeGrafter"/>
</dbReference>
<keyword evidence="3" id="KW-0479">Metal-binding</keyword>